<evidence type="ECO:0000313" key="3">
    <source>
        <dbReference type="EMBL" id="KAF4616255.1"/>
    </source>
</evidence>
<dbReference type="EMBL" id="JAAMPI010002230">
    <property type="protein sequence ID" value="KAF4616255.1"/>
    <property type="molecule type" value="Genomic_DNA"/>
</dbReference>
<gene>
    <name evidence="3" type="ORF">G7Y89_g15149</name>
</gene>
<name>A0A8H4QT61_9HELO</name>
<evidence type="ECO:0000259" key="1">
    <source>
        <dbReference type="Pfam" id="PF06985"/>
    </source>
</evidence>
<dbReference type="Pfam" id="PF26640">
    <property type="entry name" value="DUF8212"/>
    <property type="match status" value="1"/>
</dbReference>
<comment type="caution">
    <text evidence="3">The sequence shown here is derived from an EMBL/GenBank/DDBJ whole genome shotgun (WGS) entry which is preliminary data.</text>
</comment>
<dbReference type="Proteomes" id="UP000566819">
    <property type="component" value="Unassembled WGS sequence"/>
</dbReference>
<evidence type="ECO:0000313" key="4">
    <source>
        <dbReference type="Proteomes" id="UP000566819"/>
    </source>
</evidence>
<dbReference type="PANTHER" id="PTHR10622:SF10">
    <property type="entry name" value="HET DOMAIN-CONTAINING PROTEIN"/>
    <property type="match status" value="1"/>
</dbReference>
<sequence length="273" mass="32024">MWLLHSRTYELREFIDNEANKVGYAILSHTWDLDEVTFQDVQSWMVRHTRKLGWKKIDYCCRQARQEGIDRIRMDTVCIDKSSSAELSEAINSMFTWYRDAKICYAYLADIPAARWSARDHYSCLKDSRWFSRGWILQELLAPREMTLYGTDWNQLGTRHELSDLISQVSRIQVSALKGDEKKIGEFSIAQRMCWASRRETTRSEDIAYCLLGLFDVNMPLLYGEGGKKAFIRLQEEIMKNSDDHTLFAWDVPEGVESRLRDGYPYTDQLVRA</sequence>
<dbReference type="Pfam" id="PF06985">
    <property type="entry name" value="HET"/>
    <property type="match status" value="1"/>
</dbReference>
<dbReference type="InterPro" id="IPR058525">
    <property type="entry name" value="DUF8212"/>
</dbReference>
<feature type="domain" description="DUF8212" evidence="2">
    <location>
        <begin position="229"/>
        <end position="252"/>
    </location>
</feature>
<dbReference type="AlphaFoldDB" id="A0A8H4QT61"/>
<reference evidence="3 4" key="1">
    <citation type="submission" date="2020-03" db="EMBL/GenBank/DDBJ databases">
        <title>Draft Genome Sequence of Cudoniella acicularis.</title>
        <authorList>
            <person name="Buettner E."/>
            <person name="Kellner H."/>
        </authorList>
    </citation>
    <scope>NUCLEOTIDE SEQUENCE [LARGE SCALE GENOMIC DNA]</scope>
    <source>
        <strain evidence="3 4">DSM 108380</strain>
    </source>
</reference>
<dbReference type="PANTHER" id="PTHR10622">
    <property type="entry name" value="HET DOMAIN-CONTAINING PROTEIN"/>
    <property type="match status" value="1"/>
</dbReference>
<evidence type="ECO:0000259" key="2">
    <source>
        <dbReference type="Pfam" id="PF26640"/>
    </source>
</evidence>
<dbReference type="InterPro" id="IPR010730">
    <property type="entry name" value="HET"/>
</dbReference>
<evidence type="ECO:0008006" key="5">
    <source>
        <dbReference type="Google" id="ProtNLM"/>
    </source>
</evidence>
<dbReference type="OrthoDB" id="674604at2759"/>
<organism evidence="3 4">
    <name type="scientific">Cudoniella acicularis</name>
    <dbReference type="NCBI Taxonomy" id="354080"/>
    <lineage>
        <taxon>Eukaryota</taxon>
        <taxon>Fungi</taxon>
        <taxon>Dikarya</taxon>
        <taxon>Ascomycota</taxon>
        <taxon>Pezizomycotina</taxon>
        <taxon>Leotiomycetes</taxon>
        <taxon>Helotiales</taxon>
        <taxon>Tricladiaceae</taxon>
        <taxon>Cudoniella</taxon>
    </lineage>
</organism>
<feature type="domain" description="Heterokaryon incompatibility" evidence="1">
    <location>
        <begin position="24"/>
        <end position="110"/>
    </location>
</feature>
<keyword evidence="4" id="KW-1185">Reference proteome</keyword>
<protein>
    <recommendedName>
        <fullName evidence="5">Heterokaryon incompatibility domain-containing protein</fullName>
    </recommendedName>
</protein>
<accession>A0A8H4QT61</accession>
<proteinExistence type="predicted"/>